<keyword evidence="16" id="KW-1185">Reference proteome</keyword>
<evidence type="ECO:0000256" key="7">
    <source>
        <dbReference type="ARBA" id="ARBA00023125"/>
    </source>
</evidence>
<evidence type="ECO:0000256" key="11">
    <source>
        <dbReference type="RuleBase" id="RU004227"/>
    </source>
</evidence>
<comment type="caution">
    <text evidence="8">Lacks conserved residue(s) required for the propagation of feature annotation.</text>
</comment>
<dbReference type="GO" id="GO:0005886">
    <property type="term" value="C:plasma membrane"/>
    <property type="evidence" value="ECO:0007669"/>
    <property type="project" value="TreeGrafter"/>
</dbReference>
<dbReference type="SUPFAM" id="SSF52540">
    <property type="entry name" value="P-loop containing nucleoside triphosphate hydrolases"/>
    <property type="match status" value="1"/>
</dbReference>
<dbReference type="InterPro" id="IPR020591">
    <property type="entry name" value="Chromosome_initiator_DnaA-like"/>
</dbReference>
<dbReference type="CDD" id="cd00009">
    <property type="entry name" value="AAA"/>
    <property type="match status" value="1"/>
</dbReference>
<dbReference type="SMART" id="SM00382">
    <property type="entry name" value="AAA"/>
    <property type="match status" value="1"/>
</dbReference>
<keyword evidence="7 8" id="KW-0238">DNA-binding</keyword>
<dbReference type="Pfam" id="PF00308">
    <property type="entry name" value="Bac_DnaA"/>
    <property type="match status" value="1"/>
</dbReference>
<keyword evidence="6 8" id="KW-0446">Lipid-binding</keyword>
<dbReference type="Proteomes" id="UP000238217">
    <property type="component" value="Unassembled WGS sequence"/>
</dbReference>
<feature type="domain" description="Chromosomal replication initiator DnaA C-terminal" evidence="14">
    <location>
        <begin position="464"/>
        <end position="533"/>
    </location>
</feature>
<dbReference type="GO" id="GO:0006275">
    <property type="term" value="P:regulation of DNA replication"/>
    <property type="evidence" value="ECO:0007669"/>
    <property type="project" value="UniProtKB-UniRule"/>
</dbReference>
<dbReference type="InterPro" id="IPR003593">
    <property type="entry name" value="AAA+_ATPase"/>
</dbReference>
<evidence type="ECO:0000256" key="5">
    <source>
        <dbReference type="ARBA" id="ARBA00022840"/>
    </source>
</evidence>
<proteinExistence type="inferred from homology"/>
<evidence type="ECO:0000256" key="3">
    <source>
        <dbReference type="ARBA" id="ARBA00022705"/>
    </source>
</evidence>
<evidence type="ECO:0000256" key="12">
    <source>
        <dbReference type="SAM" id="MobiDB-lite"/>
    </source>
</evidence>
<dbReference type="SMART" id="SM00760">
    <property type="entry name" value="Bac_DnaA_C"/>
    <property type="match status" value="1"/>
</dbReference>
<comment type="domain">
    <text evidence="8">Domain I is involved in oligomerization and binding regulators, domain II is flexibile and of varying length in different bacteria, domain III forms the AAA+ region, while domain IV binds dsDNA.</text>
</comment>
<dbReference type="FunFam" id="3.40.50.300:FF:000150">
    <property type="entry name" value="Chromosomal replication initiator protein DnaA"/>
    <property type="match status" value="1"/>
</dbReference>
<comment type="similarity">
    <text evidence="1 8 11">Belongs to the DnaA family.</text>
</comment>
<protein>
    <recommendedName>
        <fullName evidence="8 9">Chromosomal replication initiator protein DnaA</fullName>
    </recommendedName>
</protein>
<evidence type="ECO:0000256" key="4">
    <source>
        <dbReference type="ARBA" id="ARBA00022741"/>
    </source>
</evidence>
<evidence type="ECO:0000256" key="1">
    <source>
        <dbReference type="ARBA" id="ARBA00006583"/>
    </source>
</evidence>
<keyword evidence="2 8" id="KW-0963">Cytoplasm</keyword>
<dbReference type="OrthoDB" id="9807019at2"/>
<dbReference type="AlphaFoldDB" id="A0A2T0YNA0"/>
<comment type="caution">
    <text evidence="15">The sequence shown here is derived from an EMBL/GenBank/DDBJ whole genome shotgun (WGS) entry which is preliminary data.</text>
</comment>
<feature type="compositionally biased region" description="Low complexity" evidence="12">
    <location>
        <begin position="105"/>
        <end position="118"/>
    </location>
</feature>
<dbReference type="Gene3D" id="1.10.1750.10">
    <property type="match status" value="1"/>
</dbReference>
<dbReference type="InterPro" id="IPR010921">
    <property type="entry name" value="Trp_repressor/repl_initiator"/>
</dbReference>
<dbReference type="Gene3D" id="3.40.50.300">
    <property type="entry name" value="P-loop containing nucleotide triphosphate hydrolases"/>
    <property type="match status" value="1"/>
</dbReference>
<dbReference type="RefSeq" id="WP_106122678.1">
    <property type="nucleotide sequence ID" value="NZ_PVTY01000006.1"/>
</dbReference>
<reference evidence="15 16" key="1">
    <citation type="submission" date="2018-03" db="EMBL/GenBank/DDBJ databases">
        <title>Comparative analysis of microorganisms from saline springs in Andes Mountain Range, Colombia.</title>
        <authorList>
            <person name="Rubin E."/>
        </authorList>
    </citation>
    <scope>NUCLEOTIDE SEQUENCE [LARGE SCALE GENOMIC DNA]</scope>
    <source>
        <strain evidence="15 16">CG 35</strain>
    </source>
</reference>
<dbReference type="PANTHER" id="PTHR30050">
    <property type="entry name" value="CHROMOSOMAL REPLICATION INITIATOR PROTEIN DNAA"/>
    <property type="match status" value="1"/>
</dbReference>
<name>A0A2T0YNA0_9MICC</name>
<sequence>MPAESEIDVPRQWQQVLAELRENHGIGALNLTDVGRAVPQGEQLLGETLLLTVAVPHERVRELMQSTLAVQLSNALRTVFGREVLCAYVVDLEMSQRQRENTPESSAPSAPSASSASSTAVDDLYPGEPVVEPPRRGPASDADPYDRAERAPERRGIGRGRERDEFGQPTFAPTDYSQYERPEPTPREQRLAERRPPARPAPAESFTASGGGESYETSRLNPRYTFDTFVIGSSNRFAHAAANAVAEAPAKAYNPLFIYGDSGLGKTHLLHAIGHYAQRLYSGIRVRYVNSEEFTNDFINSIRDDEGASFKHLYRNVDILLLDDIQFLADKERTVEEFFHTFNTLYNNNKQVVITSDLPPKQLSGFEERLRSRFEWGLITDIQPPELETRIAILRKKATAENFSCPDDVLEYIGSKISTNIRELEGALIRVTAYAALNKQAVDLSLAEQVMRDLISDDHAQEITSEQIINATADYYNFTVEELTSKSRNRTLVTARQIAMYLLRELTEMSLPKIGQALGGRDHTTVMYAERKIRELMAERRAVFNQVTELTNKIKQQR</sequence>
<evidence type="ECO:0000256" key="10">
    <source>
        <dbReference type="RuleBase" id="RU000577"/>
    </source>
</evidence>
<dbReference type="FunFam" id="1.10.1750.10:FF:000002">
    <property type="entry name" value="Chromosomal replication initiator protein DnaA"/>
    <property type="match status" value="1"/>
</dbReference>
<feature type="binding site" evidence="8">
    <location>
        <position position="266"/>
    </location>
    <ligand>
        <name>ATP</name>
        <dbReference type="ChEBI" id="CHEBI:30616"/>
    </ligand>
</feature>
<evidence type="ECO:0000313" key="15">
    <source>
        <dbReference type="EMBL" id="PRZ16831.1"/>
    </source>
</evidence>
<feature type="region of interest" description="Domain III, AAA+ region" evidence="8">
    <location>
        <begin position="219"/>
        <end position="435"/>
    </location>
</feature>
<comment type="subcellular location">
    <subcellularLocation>
        <location evidence="8">Cytoplasm</location>
    </subcellularLocation>
</comment>
<gene>
    <name evidence="8" type="primary">dnaA</name>
    <name evidence="15" type="ORF">BCL67_106151</name>
</gene>
<dbReference type="InterPro" id="IPR013159">
    <property type="entry name" value="DnaA_C"/>
</dbReference>
<comment type="function">
    <text evidence="8 10">Plays an essential role in the initiation and regulation of chromosomal replication. ATP-DnaA binds to the origin of replication (oriC) to initiate formation of the DNA replication initiation complex once per cell cycle. Binds the DnaA box (a 9 base pair repeat at the origin) and separates the double-stranded (ds)DNA. Forms a right-handed helical filament on oriC DNA; dsDNA binds to the exterior of the filament while single-stranded (ss)DNA is stabiized in the filament's interior. The ATP-DnaA-oriC complex binds and stabilizes one strand of the AT-rich DNA unwinding element (DUE), permitting loading of DNA polymerase. After initiation quickly degrades to an ADP-DnaA complex that is not apt for DNA replication. Binds acidic phospholipids.</text>
</comment>
<evidence type="ECO:0000256" key="6">
    <source>
        <dbReference type="ARBA" id="ARBA00023121"/>
    </source>
</evidence>
<accession>A0A2T0YNA0</accession>
<feature type="domain" description="AAA+ ATPase" evidence="13">
    <location>
        <begin position="252"/>
        <end position="380"/>
    </location>
</feature>
<dbReference type="InterPro" id="IPR027417">
    <property type="entry name" value="P-loop_NTPase"/>
</dbReference>
<feature type="binding site" evidence="8">
    <location>
        <position position="267"/>
    </location>
    <ligand>
        <name>ATP</name>
        <dbReference type="ChEBI" id="CHEBI:30616"/>
    </ligand>
</feature>
<dbReference type="InterPro" id="IPR013317">
    <property type="entry name" value="DnaA_dom"/>
</dbReference>
<dbReference type="Pfam" id="PF08299">
    <property type="entry name" value="Bac_DnaA_C"/>
    <property type="match status" value="1"/>
</dbReference>
<evidence type="ECO:0000259" key="14">
    <source>
        <dbReference type="SMART" id="SM00760"/>
    </source>
</evidence>
<evidence type="ECO:0000256" key="8">
    <source>
        <dbReference type="HAMAP-Rule" id="MF_00377"/>
    </source>
</evidence>
<feature type="compositionally biased region" description="Basic and acidic residues" evidence="12">
    <location>
        <begin position="144"/>
        <end position="166"/>
    </location>
</feature>
<dbReference type="NCBIfam" id="TIGR00362">
    <property type="entry name" value="DnaA"/>
    <property type="match status" value="1"/>
</dbReference>
<dbReference type="EMBL" id="PVTY01000006">
    <property type="protein sequence ID" value="PRZ16831.1"/>
    <property type="molecule type" value="Genomic_DNA"/>
</dbReference>
<dbReference type="GO" id="GO:0006270">
    <property type="term" value="P:DNA replication initiation"/>
    <property type="evidence" value="ECO:0007669"/>
    <property type="project" value="UniProtKB-UniRule"/>
</dbReference>
<dbReference type="CDD" id="cd06571">
    <property type="entry name" value="Bac_DnaA_C"/>
    <property type="match status" value="1"/>
</dbReference>
<organism evidence="15 16">
    <name type="scientific">Nesterenkonia sandarakina</name>
    <dbReference type="NCBI Taxonomy" id="272918"/>
    <lineage>
        <taxon>Bacteria</taxon>
        <taxon>Bacillati</taxon>
        <taxon>Actinomycetota</taxon>
        <taxon>Actinomycetes</taxon>
        <taxon>Micrococcales</taxon>
        <taxon>Micrococcaceae</taxon>
        <taxon>Nesterenkonia</taxon>
    </lineage>
</organism>
<dbReference type="NCBIfam" id="NF010686">
    <property type="entry name" value="PRK14086.1"/>
    <property type="match status" value="1"/>
</dbReference>
<dbReference type="InterPro" id="IPR018312">
    <property type="entry name" value="Chromosome_initiator_DnaA_CS"/>
</dbReference>
<dbReference type="HAMAP" id="MF_00377">
    <property type="entry name" value="DnaA_bact"/>
    <property type="match status" value="1"/>
</dbReference>
<feature type="region of interest" description="Domain I, interacts with DnaA modulators" evidence="8">
    <location>
        <begin position="1"/>
        <end position="183"/>
    </location>
</feature>
<feature type="compositionally biased region" description="Basic and acidic residues" evidence="12">
    <location>
        <begin position="178"/>
        <end position="196"/>
    </location>
</feature>
<dbReference type="PRINTS" id="PR00051">
    <property type="entry name" value="DNAA"/>
</dbReference>
<dbReference type="PANTHER" id="PTHR30050:SF2">
    <property type="entry name" value="CHROMOSOMAL REPLICATION INITIATOR PROTEIN DNAA"/>
    <property type="match status" value="1"/>
</dbReference>
<evidence type="ECO:0000313" key="16">
    <source>
        <dbReference type="Proteomes" id="UP000238217"/>
    </source>
</evidence>
<keyword evidence="3 8" id="KW-0235">DNA replication</keyword>
<dbReference type="InterPro" id="IPR001957">
    <property type="entry name" value="Chromosome_initiator_DnaA"/>
</dbReference>
<keyword evidence="5 8" id="KW-0067">ATP-binding</keyword>
<dbReference type="GO" id="GO:0003688">
    <property type="term" value="F:DNA replication origin binding"/>
    <property type="evidence" value="ECO:0007669"/>
    <property type="project" value="UniProtKB-UniRule"/>
</dbReference>
<evidence type="ECO:0000256" key="9">
    <source>
        <dbReference type="NCBIfam" id="TIGR00362"/>
    </source>
</evidence>
<feature type="region of interest" description="Disordered" evidence="12">
    <location>
        <begin position="97"/>
        <end position="219"/>
    </location>
</feature>
<dbReference type="GO" id="GO:0005737">
    <property type="term" value="C:cytoplasm"/>
    <property type="evidence" value="ECO:0007669"/>
    <property type="project" value="UniProtKB-SubCell"/>
</dbReference>
<feature type="region of interest" description="Domain IV, binds dsDNA" evidence="8">
    <location>
        <begin position="436"/>
        <end position="558"/>
    </location>
</feature>
<dbReference type="GO" id="GO:0005524">
    <property type="term" value="F:ATP binding"/>
    <property type="evidence" value="ECO:0007669"/>
    <property type="project" value="UniProtKB-UniRule"/>
</dbReference>
<dbReference type="PROSITE" id="PS01008">
    <property type="entry name" value="DNAA"/>
    <property type="match status" value="1"/>
</dbReference>
<comment type="subunit">
    <text evidence="8">Oligomerizes as a right-handed, spiral filament on DNA at oriC.</text>
</comment>
<feature type="binding site" evidence="8">
    <location>
        <position position="265"/>
    </location>
    <ligand>
        <name>ATP</name>
        <dbReference type="ChEBI" id="CHEBI:30616"/>
    </ligand>
</feature>
<dbReference type="FunFam" id="1.10.8.60:FF:000003">
    <property type="entry name" value="Chromosomal replication initiator protein DnaA"/>
    <property type="match status" value="1"/>
</dbReference>
<evidence type="ECO:0000259" key="13">
    <source>
        <dbReference type="SMART" id="SM00382"/>
    </source>
</evidence>
<evidence type="ECO:0000256" key="2">
    <source>
        <dbReference type="ARBA" id="ARBA00022490"/>
    </source>
</evidence>
<dbReference type="SUPFAM" id="SSF48295">
    <property type="entry name" value="TrpR-like"/>
    <property type="match status" value="1"/>
</dbReference>
<dbReference type="Gene3D" id="1.10.8.60">
    <property type="match status" value="1"/>
</dbReference>
<keyword evidence="4 8" id="KW-0547">Nucleotide-binding</keyword>
<dbReference type="GO" id="GO:0008289">
    <property type="term" value="F:lipid binding"/>
    <property type="evidence" value="ECO:0007669"/>
    <property type="project" value="UniProtKB-KW"/>
</dbReference>
<feature type="binding site" evidence="8">
    <location>
        <position position="263"/>
    </location>
    <ligand>
        <name>ATP</name>
        <dbReference type="ChEBI" id="CHEBI:30616"/>
    </ligand>
</feature>